<protein>
    <submittedName>
        <fullName evidence="2">Uncharacterized protein</fullName>
    </submittedName>
</protein>
<accession>A0A6G0U915</accession>
<name>A0A6G0U915_APHGL</name>
<comment type="caution">
    <text evidence="2">The sequence shown here is derived from an EMBL/GenBank/DDBJ whole genome shotgun (WGS) entry which is preliminary data.</text>
</comment>
<reference evidence="2 3" key="1">
    <citation type="submission" date="2019-08" db="EMBL/GenBank/DDBJ databases">
        <title>The genome of the soybean aphid Biotype 1, its phylome, world population structure and adaptation to the North American continent.</title>
        <authorList>
            <person name="Giordano R."/>
            <person name="Donthu R.K."/>
            <person name="Hernandez A.G."/>
            <person name="Wright C.L."/>
            <person name="Zimin A.V."/>
        </authorList>
    </citation>
    <scope>NUCLEOTIDE SEQUENCE [LARGE SCALE GENOMIC DNA]</scope>
    <source>
        <tissue evidence="2">Whole aphids</tissue>
    </source>
</reference>
<gene>
    <name evidence="2" type="ORF">AGLY_001164</name>
</gene>
<sequence length="192" mass="20598">MLANWSTLPYVSNLVLAHIRALGSGSPASHSTGWYTCTRSGSAARNTDTADRDRTNFSNRSTSSLPQPLMDVSRPPAAARSVAYALTMPNPYCRQYPVSWLTRKWFGDPDARPYTTTGSYSLYTMGKYTVWPRTVFNRTRSNVAAVHSMSTSTKNSRSSGGEPAACTAPACSASALANWPPASGSTVSRASG</sequence>
<evidence type="ECO:0000256" key="1">
    <source>
        <dbReference type="SAM" id="MobiDB-lite"/>
    </source>
</evidence>
<evidence type="ECO:0000313" key="2">
    <source>
        <dbReference type="EMBL" id="KAE9545621.1"/>
    </source>
</evidence>
<dbReference type="AlphaFoldDB" id="A0A6G0U915"/>
<proteinExistence type="predicted"/>
<organism evidence="2 3">
    <name type="scientific">Aphis glycines</name>
    <name type="common">Soybean aphid</name>
    <dbReference type="NCBI Taxonomy" id="307491"/>
    <lineage>
        <taxon>Eukaryota</taxon>
        <taxon>Metazoa</taxon>
        <taxon>Ecdysozoa</taxon>
        <taxon>Arthropoda</taxon>
        <taxon>Hexapoda</taxon>
        <taxon>Insecta</taxon>
        <taxon>Pterygota</taxon>
        <taxon>Neoptera</taxon>
        <taxon>Paraneoptera</taxon>
        <taxon>Hemiptera</taxon>
        <taxon>Sternorrhyncha</taxon>
        <taxon>Aphidomorpha</taxon>
        <taxon>Aphidoidea</taxon>
        <taxon>Aphididae</taxon>
        <taxon>Aphidini</taxon>
        <taxon>Aphis</taxon>
        <taxon>Aphis</taxon>
    </lineage>
</organism>
<keyword evidence="3" id="KW-1185">Reference proteome</keyword>
<feature type="region of interest" description="Disordered" evidence="1">
    <location>
        <begin position="148"/>
        <end position="167"/>
    </location>
</feature>
<feature type="compositionally biased region" description="Polar residues" evidence="1">
    <location>
        <begin position="56"/>
        <end position="66"/>
    </location>
</feature>
<evidence type="ECO:0000313" key="3">
    <source>
        <dbReference type="Proteomes" id="UP000475862"/>
    </source>
</evidence>
<dbReference type="EMBL" id="VYZN01000001">
    <property type="protein sequence ID" value="KAE9545621.1"/>
    <property type="molecule type" value="Genomic_DNA"/>
</dbReference>
<feature type="region of interest" description="Disordered" evidence="1">
    <location>
        <begin position="39"/>
        <end position="72"/>
    </location>
</feature>
<dbReference type="Proteomes" id="UP000475862">
    <property type="component" value="Unassembled WGS sequence"/>
</dbReference>